<comment type="caution">
    <text evidence="2">The sequence shown here is derived from an EMBL/GenBank/DDBJ whole genome shotgun (WGS) entry which is preliminary data.</text>
</comment>
<gene>
    <name evidence="2" type="ORF">DCAF_LOCUS14767</name>
</gene>
<dbReference type="PANTHER" id="PTHR12064">
    <property type="entry name" value="METAL TRANSPORTER CNNM"/>
    <property type="match status" value="1"/>
</dbReference>
<accession>A0AAV1RSN6</accession>
<dbReference type="InterPro" id="IPR045095">
    <property type="entry name" value="ACDP"/>
</dbReference>
<name>A0AAV1RSN6_9ROSI</name>
<dbReference type="PANTHER" id="PTHR12064:SF57">
    <property type="entry name" value="CNNM TRANSMEMBRANE DOMAIN-CONTAINING PROTEIN"/>
    <property type="match status" value="1"/>
</dbReference>
<dbReference type="Gene3D" id="3.10.580.10">
    <property type="entry name" value="CBS-domain"/>
    <property type="match status" value="1"/>
</dbReference>
<evidence type="ECO:0008006" key="4">
    <source>
        <dbReference type="Google" id="ProtNLM"/>
    </source>
</evidence>
<protein>
    <recommendedName>
        <fullName evidence="4">CBS domain-containing protein</fullName>
    </recommendedName>
</protein>
<evidence type="ECO:0000313" key="2">
    <source>
        <dbReference type="EMBL" id="CAK7339709.1"/>
    </source>
</evidence>
<sequence>MPQYDLLNEFQKGHSHMAVVIRQHSDTKQAAGEKATHERDVRVDIDGERHLSKKSLKNKGIKKLKRSLSEEENSKSEAYKSKKWANGVHSEVLHIDDNPLPGLTEEGEAIGIITLEDVIEELLQEEIFDETDHRQEYNH</sequence>
<reference evidence="2 3" key="1">
    <citation type="submission" date="2024-01" db="EMBL/GenBank/DDBJ databases">
        <authorList>
            <person name="Waweru B."/>
        </authorList>
    </citation>
    <scope>NUCLEOTIDE SEQUENCE [LARGE SCALE GENOMIC DNA]</scope>
</reference>
<keyword evidence="3" id="KW-1185">Reference proteome</keyword>
<evidence type="ECO:0000313" key="3">
    <source>
        <dbReference type="Proteomes" id="UP001314170"/>
    </source>
</evidence>
<evidence type="ECO:0000256" key="1">
    <source>
        <dbReference type="SAM" id="MobiDB-lite"/>
    </source>
</evidence>
<feature type="compositionally biased region" description="Basic and acidic residues" evidence="1">
    <location>
        <begin position="67"/>
        <end position="80"/>
    </location>
</feature>
<organism evidence="2 3">
    <name type="scientific">Dovyalis caffra</name>
    <dbReference type="NCBI Taxonomy" id="77055"/>
    <lineage>
        <taxon>Eukaryota</taxon>
        <taxon>Viridiplantae</taxon>
        <taxon>Streptophyta</taxon>
        <taxon>Embryophyta</taxon>
        <taxon>Tracheophyta</taxon>
        <taxon>Spermatophyta</taxon>
        <taxon>Magnoliopsida</taxon>
        <taxon>eudicotyledons</taxon>
        <taxon>Gunneridae</taxon>
        <taxon>Pentapetalae</taxon>
        <taxon>rosids</taxon>
        <taxon>fabids</taxon>
        <taxon>Malpighiales</taxon>
        <taxon>Salicaceae</taxon>
        <taxon>Flacourtieae</taxon>
        <taxon>Dovyalis</taxon>
    </lineage>
</organism>
<dbReference type="Proteomes" id="UP001314170">
    <property type="component" value="Unassembled WGS sequence"/>
</dbReference>
<dbReference type="GO" id="GO:0030026">
    <property type="term" value="P:intracellular manganese ion homeostasis"/>
    <property type="evidence" value="ECO:0007669"/>
    <property type="project" value="TreeGrafter"/>
</dbReference>
<dbReference type="EMBL" id="CAWUPB010001158">
    <property type="protein sequence ID" value="CAK7339709.1"/>
    <property type="molecule type" value="Genomic_DNA"/>
</dbReference>
<dbReference type="GO" id="GO:0010960">
    <property type="term" value="P:magnesium ion homeostasis"/>
    <property type="evidence" value="ECO:0007669"/>
    <property type="project" value="InterPro"/>
</dbReference>
<feature type="region of interest" description="Disordered" evidence="1">
    <location>
        <begin position="60"/>
        <end position="81"/>
    </location>
</feature>
<dbReference type="InterPro" id="IPR046342">
    <property type="entry name" value="CBS_dom_sf"/>
</dbReference>
<dbReference type="GO" id="GO:0005737">
    <property type="term" value="C:cytoplasm"/>
    <property type="evidence" value="ECO:0007669"/>
    <property type="project" value="TreeGrafter"/>
</dbReference>
<dbReference type="AlphaFoldDB" id="A0AAV1RSN6"/>
<proteinExistence type="predicted"/>